<dbReference type="PANTHER" id="PTHR46208:SF1">
    <property type="entry name" value="MITOCHONDRIAL IMPORT RECEPTOR SUBUNIT TOM70"/>
    <property type="match status" value="1"/>
</dbReference>
<dbReference type="Pfam" id="PF13181">
    <property type="entry name" value="TPR_8"/>
    <property type="match status" value="1"/>
</dbReference>
<keyword evidence="8 11" id="KW-0472">Membrane</keyword>
<dbReference type="SUPFAM" id="SSF48452">
    <property type="entry name" value="TPR-like"/>
    <property type="match status" value="1"/>
</dbReference>
<reference evidence="12" key="1">
    <citation type="submission" date="2017-02" db="UniProtKB">
        <authorList>
            <consortium name="WormBaseParasite"/>
        </authorList>
    </citation>
    <scope>IDENTIFICATION</scope>
</reference>
<dbReference type="Gene3D" id="1.25.40.10">
    <property type="entry name" value="Tetratricopeptide repeat domain"/>
    <property type="match status" value="1"/>
</dbReference>
<evidence type="ECO:0000256" key="5">
    <source>
        <dbReference type="ARBA" id="ARBA00022803"/>
    </source>
</evidence>
<protein>
    <submittedName>
        <fullName evidence="12">TPR_REGION domain-containing protein</fullName>
    </submittedName>
</protein>
<proteinExistence type="inferred from homology"/>
<comment type="subcellular location">
    <subcellularLocation>
        <location evidence="1">Mitochondrion outer membrane</location>
        <topology evidence="1">Single-pass membrane protein</topology>
    </subcellularLocation>
</comment>
<dbReference type="AlphaFoldDB" id="A0A0R3TMG5"/>
<accession>A0A0R3TMG5</accession>
<evidence type="ECO:0000256" key="7">
    <source>
        <dbReference type="ARBA" id="ARBA00023128"/>
    </source>
</evidence>
<dbReference type="STRING" id="102285.A0A0R3TMG5"/>
<keyword evidence="6 11" id="KW-1133">Transmembrane helix</keyword>
<feature type="transmembrane region" description="Helical" evidence="11">
    <location>
        <begin position="136"/>
        <end position="155"/>
    </location>
</feature>
<dbReference type="Pfam" id="PF00515">
    <property type="entry name" value="TPR_1"/>
    <property type="match status" value="1"/>
</dbReference>
<keyword evidence="2 11" id="KW-0812">Transmembrane</keyword>
<evidence type="ECO:0000256" key="9">
    <source>
        <dbReference type="ARBA" id="ARBA00038030"/>
    </source>
</evidence>
<evidence type="ECO:0000256" key="10">
    <source>
        <dbReference type="PROSITE-ProRule" id="PRU00339"/>
    </source>
</evidence>
<evidence type="ECO:0000256" key="11">
    <source>
        <dbReference type="SAM" id="Phobius"/>
    </source>
</evidence>
<feature type="repeat" description="TPR" evidence="10">
    <location>
        <begin position="23"/>
        <end position="56"/>
    </location>
</feature>
<dbReference type="SMART" id="SM00028">
    <property type="entry name" value="TPR"/>
    <property type="match status" value="2"/>
</dbReference>
<evidence type="ECO:0000313" key="12">
    <source>
        <dbReference type="WBParaSite" id="HNAJ_0000850801-mRNA-1"/>
    </source>
</evidence>
<dbReference type="GO" id="GO:0030150">
    <property type="term" value="P:protein import into mitochondrial matrix"/>
    <property type="evidence" value="ECO:0007669"/>
    <property type="project" value="TreeGrafter"/>
</dbReference>
<evidence type="ECO:0000256" key="3">
    <source>
        <dbReference type="ARBA" id="ARBA00022737"/>
    </source>
</evidence>
<dbReference type="GO" id="GO:0045039">
    <property type="term" value="P:protein insertion into mitochondrial inner membrane"/>
    <property type="evidence" value="ECO:0007669"/>
    <property type="project" value="TreeGrafter"/>
</dbReference>
<dbReference type="PROSITE" id="PS50005">
    <property type="entry name" value="TPR"/>
    <property type="match status" value="1"/>
</dbReference>
<sequence length="162" mass="18596">LISALAGVYYYYKPTEESPLLSAINQKNRGNKFFKLGRYDKAIECYTLALEQCPLDSITDRATFYQNRAAARENLGEFENAIADCNSSLDLNPTYIKALNRRSRLLERTGNLQGSLLDITFNFSNNHISSRFFKSVFISFGCLFLPITVISPVLFPNYFWFR</sequence>
<dbReference type="GO" id="GO:0008320">
    <property type="term" value="F:protein transmembrane transporter activity"/>
    <property type="evidence" value="ECO:0007669"/>
    <property type="project" value="TreeGrafter"/>
</dbReference>
<organism evidence="12">
    <name type="scientific">Rodentolepis nana</name>
    <name type="common">Dwarf tapeworm</name>
    <name type="synonym">Hymenolepis nana</name>
    <dbReference type="NCBI Taxonomy" id="102285"/>
    <lineage>
        <taxon>Eukaryota</taxon>
        <taxon>Metazoa</taxon>
        <taxon>Spiralia</taxon>
        <taxon>Lophotrochozoa</taxon>
        <taxon>Platyhelminthes</taxon>
        <taxon>Cestoda</taxon>
        <taxon>Eucestoda</taxon>
        <taxon>Cyclophyllidea</taxon>
        <taxon>Hymenolepididae</taxon>
        <taxon>Rodentolepis</taxon>
    </lineage>
</organism>
<keyword evidence="3" id="KW-0677">Repeat</keyword>
<dbReference type="InterPro" id="IPR019734">
    <property type="entry name" value="TPR_rpt"/>
</dbReference>
<name>A0A0R3TMG5_RODNA</name>
<evidence type="ECO:0000256" key="1">
    <source>
        <dbReference type="ARBA" id="ARBA00004572"/>
    </source>
</evidence>
<dbReference type="InterPro" id="IPR011990">
    <property type="entry name" value="TPR-like_helical_dom_sf"/>
</dbReference>
<keyword evidence="4" id="KW-1000">Mitochondrion outer membrane</keyword>
<dbReference type="WBParaSite" id="HNAJ_0000850801-mRNA-1">
    <property type="protein sequence ID" value="HNAJ_0000850801-mRNA-1"/>
    <property type="gene ID" value="HNAJ_0000850801"/>
</dbReference>
<evidence type="ECO:0000256" key="2">
    <source>
        <dbReference type="ARBA" id="ARBA00022692"/>
    </source>
</evidence>
<keyword evidence="7" id="KW-0496">Mitochondrion</keyword>
<dbReference type="GO" id="GO:0030943">
    <property type="term" value="F:mitochondrion targeting sequence binding"/>
    <property type="evidence" value="ECO:0007669"/>
    <property type="project" value="TreeGrafter"/>
</dbReference>
<evidence type="ECO:0000256" key="8">
    <source>
        <dbReference type="ARBA" id="ARBA00023136"/>
    </source>
</evidence>
<dbReference type="GO" id="GO:0005741">
    <property type="term" value="C:mitochondrial outer membrane"/>
    <property type="evidence" value="ECO:0007669"/>
    <property type="project" value="UniProtKB-SubCell"/>
</dbReference>
<comment type="similarity">
    <text evidence="9">Belongs to the Tom70 family.</text>
</comment>
<dbReference type="PANTHER" id="PTHR46208">
    <property type="entry name" value="MITOCHONDRIAL IMPORT RECEPTOR SUBUNIT TOM70"/>
    <property type="match status" value="1"/>
</dbReference>
<evidence type="ECO:0000256" key="6">
    <source>
        <dbReference type="ARBA" id="ARBA00022989"/>
    </source>
</evidence>
<keyword evidence="5 10" id="KW-0802">TPR repeat</keyword>
<evidence type="ECO:0000256" key="4">
    <source>
        <dbReference type="ARBA" id="ARBA00022787"/>
    </source>
</evidence>